<dbReference type="PANTHER" id="PTHR46865:SF7">
    <property type="entry name" value="MONOOXYGENASE, PUTATIVE (AFU_ORTHOLOGUE AFUA_8G07040)-RELATED"/>
    <property type="match status" value="1"/>
</dbReference>
<dbReference type="Gene3D" id="3.50.50.60">
    <property type="entry name" value="FAD/NAD(P)-binding domain"/>
    <property type="match status" value="1"/>
</dbReference>
<name>A0AAN9YHW7_9PEZI</name>
<gene>
    <name evidence="7" type="ORF">SLS53_004340</name>
    <name evidence="6" type="ORF">SLS53_009469</name>
</gene>
<evidence type="ECO:0000313" key="6">
    <source>
        <dbReference type="EMBL" id="KAK7727162.1"/>
    </source>
</evidence>
<dbReference type="EMBL" id="JAJSPL020000145">
    <property type="protein sequence ID" value="KAK7727162.1"/>
    <property type="molecule type" value="Genomic_DNA"/>
</dbReference>
<dbReference type="PRINTS" id="PR00420">
    <property type="entry name" value="RNGMNOXGNASE"/>
</dbReference>
<evidence type="ECO:0000256" key="2">
    <source>
        <dbReference type="ARBA" id="ARBA00022827"/>
    </source>
</evidence>
<dbReference type="GO" id="GO:0016491">
    <property type="term" value="F:oxidoreductase activity"/>
    <property type="evidence" value="ECO:0007669"/>
    <property type="project" value="UniProtKB-KW"/>
</dbReference>
<keyword evidence="2" id="KW-0274">FAD</keyword>
<evidence type="ECO:0000313" key="8">
    <source>
        <dbReference type="Proteomes" id="UP001320245"/>
    </source>
</evidence>
<dbReference type="PANTHER" id="PTHR46865">
    <property type="entry name" value="OXIDOREDUCTASE-RELATED"/>
    <property type="match status" value="1"/>
</dbReference>
<feature type="transmembrane region" description="Helical" evidence="4">
    <location>
        <begin position="371"/>
        <end position="395"/>
    </location>
</feature>
<dbReference type="InterPro" id="IPR036188">
    <property type="entry name" value="FAD/NAD-bd_sf"/>
</dbReference>
<sequence>MTQLRVLICGGGITGNALAFQLSKLNHDVTVIERSPSLRTTGLQIDLRGSGIEVLKRMGLEEQFRAKAVDEEGTKVVDSSDRTWAYFKANKSGKGLQSFTSDFEIMRGDLCRILYDATDNRVNYVFGKVVESYEERNDCVEVLLSDGHRDRYDLLIGADGQASRTRKMMLGPGTGDPIHYLGLHIGYFTMPRPKREREGYNATLYAAPGRRAILMRRHNPHQIQVYLQAGDNAHSERLEKVRKGDVAEEKKAMADIFQGAGWQTEEFLKGLEAADDFYCERLGVVKMDSWSSGRVVLVGDAAYCPSAATGMGTTCGIVGAYILAGEIARHCHGSGTKTGLPAALKAYDDRFRPFINQVQDGIVEQASTWQWLFPSSALAVAILNLVVAVVALLRLDIIGKWILREDVGDWTLPDYEELVDGQIREDDPT</sequence>
<evidence type="ECO:0000259" key="5">
    <source>
        <dbReference type="Pfam" id="PF01494"/>
    </source>
</evidence>
<keyword evidence="3" id="KW-0560">Oxidoreductase</keyword>
<dbReference type="InterPro" id="IPR002938">
    <property type="entry name" value="FAD-bd"/>
</dbReference>
<reference evidence="7" key="2">
    <citation type="submission" date="2024-02" db="EMBL/GenBank/DDBJ databases">
        <title>De novo assembly and annotation of 12 fungi associated with fruit tree decline syndrome in Ontario, Canada.</title>
        <authorList>
            <person name="Sulman M."/>
            <person name="Ellouze W."/>
            <person name="Ilyukhin E."/>
        </authorList>
    </citation>
    <scope>NUCLEOTIDE SEQUENCE</scope>
    <source>
        <strain evidence="7">FDS-564</strain>
    </source>
</reference>
<evidence type="ECO:0000256" key="1">
    <source>
        <dbReference type="ARBA" id="ARBA00022630"/>
    </source>
</evidence>
<dbReference type="Pfam" id="PF01494">
    <property type="entry name" value="FAD_binding_3"/>
    <property type="match status" value="1"/>
</dbReference>
<keyword evidence="4" id="KW-0812">Transmembrane</keyword>
<organism evidence="7 8">
    <name type="scientific">Cytospora paraplurivora</name>
    <dbReference type="NCBI Taxonomy" id="2898453"/>
    <lineage>
        <taxon>Eukaryota</taxon>
        <taxon>Fungi</taxon>
        <taxon>Dikarya</taxon>
        <taxon>Ascomycota</taxon>
        <taxon>Pezizomycotina</taxon>
        <taxon>Sordariomycetes</taxon>
        <taxon>Sordariomycetidae</taxon>
        <taxon>Diaporthales</taxon>
        <taxon>Cytosporaceae</taxon>
        <taxon>Cytospora</taxon>
    </lineage>
</organism>
<evidence type="ECO:0000313" key="7">
    <source>
        <dbReference type="EMBL" id="KAK7743255.1"/>
    </source>
</evidence>
<comment type="caution">
    <text evidence="7">The sequence shown here is derived from an EMBL/GenBank/DDBJ whole genome shotgun (WGS) entry which is preliminary data.</text>
</comment>
<keyword evidence="8" id="KW-1185">Reference proteome</keyword>
<dbReference type="GO" id="GO:0071949">
    <property type="term" value="F:FAD binding"/>
    <property type="evidence" value="ECO:0007669"/>
    <property type="project" value="InterPro"/>
</dbReference>
<dbReference type="SUPFAM" id="SSF51905">
    <property type="entry name" value="FAD/NAD(P)-binding domain"/>
    <property type="match status" value="1"/>
</dbReference>
<dbReference type="InterPro" id="IPR051704">
    <property type="entry name" value="FAD_aromatic-hydroxylase"/>
</dbReference>
<dbReference type="AlphaFoldDB" id="A0AAN9YHW7"/>
<evidence type="ECO:0000256" key="4">
    <source>
        <dbReference type="SAM" id="Phobius"/>
    </source>
</evidence>
<proteinExistence type="predicted"/>
<evidence type="ECO:0000256" key="3">
    <source>
        <dbReference type="ARBA" id="ARBA00023002"/>
    </source>
</evidence>
<accession>A0AAN9YHW7</accession>
<dbReference type="Proteomes" id="UP001320245">
    <property type="component" value="Unassembled WGS sequence"/>
</dbReference>
<protein>
    <recommendedName>
        <fullName evidence="5">FAD-binding domain-containing protein</fullName>
    </recommendedName>
</protein>
<keyword evidence="4" id="KW-0472">Membrane</keyword>
<feature type="domain" description="FAD-binding" evidence="5">
    <location>
        <begin position="5"/>
        <end position="359"/>
    </location>
</feature>
<keyword evidence="1" id="KW-0285">Flavoprotein</keyword>
<keyword evidence="4" id="KW-1133">Transmembrane helix</keyword>
<dbReference type="EMBL" id="JAJSPL020000014">
    <property type="protein sequence ID" value="KAK7743255.1"/>
    <property type="molecule type" value="Genomic_DNA"/>
</dbReference>
<reference evidence="7 8" key="1">
    <citation type="journal article" date="2023" name="PLoS ONE">
        <title>Cytospora paraplurivora sp. nov. isolated from orchards with fruit tree decline syndrome in Ontario, Canada.</title>
        <authorList>
            <person name="Ilyukhin E."/>
            <person name="Nguyen H.D.T."/>
            <person name="Castle A.J."/>
            <person name="Ellouze W."/>
        </authorList>
    </citation>
    <scope>NUCLEOTIDE SEQUENCE [LARGE SCALE GENOMIC DNA]</scope>
    <source>
        <strain evidence="7 8">FDS-564</strain>
    </source>
</reference>